<dbReference type="InterPro" id="IPR014710">
    <property type="entry name" value="RmlC-like_jellyroll"/>
</dbReference>
<evidence type="ECO:0000256" key="2">
    <source>
        <dbReference type="SAM" id="MobiDB-lite"/>
    </source>
</evidence>
<sequence>MTTETLPKGYMVNGNDRPFQEMADKNDPDFQRGGGNPDDGGRWRALITPDTIPNANMILGIYSLDPGETHLMHYHVTAAEFYYVLSGSGKFVMGEEEFRGEPGKLFYMPAEVNHLVHNDGDEPLTMVFGFDCGDLKDAKMVWVDPPK</sequence>
<dbReference type="GO" id="GO:0046872">
    <property type="term" value="F:metal ion binding"/>
    <property type="evidence" value="ECO:0007669"/>
    <property type="project" value="UniProtKB-KW"/>
</dbReference>
<evidence type="ECO:0000259" key="3">
    <source>
        <dbReference type="Pfam" id="PF07883"/>
    </source>
</evidence>
<proteinExistence type="predicted"/>
<dbReference type="SUPFAM" id="SSF51182">
    <property type="entry name" value="RmlC-like cupins"/>
    <property type="match status" value="1"/>
</dbReference>
<dbReference type="STRING" id="337701.SAMN05444398_103168"/>
<dbReference type="OrthoDB" id="5592106at2"/>
<dbReference type="Gene3D" id="2.60.120.10">
    <property type="entry name" value="Jelly Rolls"/>
    <property type="match status" value="1"/>
</dbReference>
<keyword evidence="1" id="KW-0479">Metal-binding</keyword>
<dbReference type="PANTHER" id="PTHR35848:SF6">
    <property type="entry name" value="CUPIN TYPE-2 DOMAIN-CONTAINING PROTEIN"/>
    <property type="match status" value="1"/>
</dbReference>
<dbReference type="AlphaFoldDB" id="A0A1M7BC26"/>
<dbReference type="InterPro" id="IPR051610">
    <property type="entry name" value="GPI/OXD"/>
</dbReference>
<evidence type="ECO:0000313" key="5">
    <source>
        <dbReference type="Proteomes" id="UP000183974"/>
    </source>
</evidence>
<keyword evidence="5" id="KW-1185">Reference proteome</keyword>
<accession>A0A1M7BC26</accession>
<dbReference type="RefSeq" id="WP_159437781.1">
    <property type="nucleotide sequence ID" value="NZ_BMLR01000003.1"/>
</dbReference>
<organism evidence="4 5">
    <name type="scientific">Roseovarius pacificus</name>
    <dbReference type="NCBI Taxonomy" id="337701"/>
    <lineage>
        <taxon>Bacteria</taxon>
        <taxon>Pseudomonadati</taxon>
        <taxon>Pseudomonadota</taxon>
        <taxon>Alphaproteobacteria</taxon>
        <taxon>Rhodobacterales</taxon>
        <taxon>Roseobacteraceae</taxon>
        <taxon>Roseovarius</taxon>
    </lineage>
</organism>
<gene>
    <name evidence="4" type="ORF">SAMN05444398_103168</name>
</gene>
<dbReference type="InterPro" id="IPR011051">
    <property type="entry name" value="RmlC_Cupin_sf"/>
</dbReference>
<protein>
    <submittedName>
        <fullName evidence="4">Cupin domain-containing protein</fullName>
    </submittedName>
</protein>
<dbReference type="Pfam" id="PF07883">
    <property type="entry name" value="Cupin_2"/>
    <property type="match status" value="1"/>
</dbReference>
<dbReference type="EMBL" id="FRBR01000003">
    <property type="protein sequence ID" value="SHL52503.1"/>
    <property type="molecule type" value="Genomic_DNA"/>
</dbReference>
<evidence type="ECO:0000256" key="1">
    <source>
        <dbReference type="ARBA" id="ARBA00022723"/>
    </source>
</evidence>
<dbReference type="PANTHER" id="PTHR35848">
    <property type="entry name" value="OXALATE-BINDING PROTEIN"/>
    <property type="match status" value="1"/>
</dbReference>
<reference evidence="4 5" key="1">
    <citation type="submission" date="2016-11" db="EMBL/GenBank/DDBJ databases">
        <authorList>
            <person name="Jaros S."/>
            <person name="Januszkiewicz K."/>
            <person name="Wedrychowicz H."/>
        </authorList>
    </citation>
    <scope>NUCLEOTIDE SEQUENCE [LARGE SCALE GENOMIC DNA]</scope>
    <source>
        <strain evidence="4 5">DSM 29589</strain>
    </source>
</reference>
<feature type="region of interest" description="Disordered" evidence="2">
    <location>
        <begin position="1"/>
        <end position="40"/>
    </location>
</feature>
<evidence type="ECO:0000313" key="4">
    <source>
        <dbReference type="EMBL" id="SHL52503.1"/>
    </source>
</evidence>
<dbReference type="InterPro" id="IPR013096">
    <property type="entry name" value="Cupin_2"/>
</dbReference>
<name>A0A1M7BC26_9RHOB</name>
<dbReference type="Proteomes" id="UP000183974">
    <property type="component" value="Unassembled WGS sequence"/>
</dbReference>
<feature type="compositionally biased region" description="Basic and acidic residues" evidence="2">
    <location>
        <begin position="18"/>
        <end position="30"/>
    </location>
</feature>
<feature type="domain" description="Cupin type-2" evidence="3">
    <location>
        <begin position="61"/>
        <end position="128"/>
    </location>
</feature>